<feature type="compositionally biased region" description="Low complexity" evidence="1">
    <location>
        <begin position="307"/>
        <end position="317"/>
    </location>
</feature>
<organism evidence="2 3">
    <name type="scientific">Mycobacterium numidiamassiliense</name>
    <dbReference type="NCBI Taxonomy" id="1841861"/>
    <lineage>
        <taxon>Bacteria</taxon>
        <taxon>Bacillati</taxon>
        <taxon>Actinomycetota</taxon>
        <taxon>Actinomycetes</taxon>
        <taxon>Mycobacteriales</taxon>
        <taxon>Mycobacteriaceae</taxon>
        <taxon>Mycobacterium</taxon>
    </lineage>
</organism>
<evidence type="ECO:0000313" key="2">
    <source>
        <dbReference type="EMBL" id="SPM38339.1"/>
    </source>
</evidence>
<feature type="region of interest" description="Disordered" evidence="1">
    <location>
        <begin position="174"/>
        <end position="415"/>
    </location>
</feature>
<reference evidence="2 3" key="1">
    <citation type="submission" date="2017-01" db="EMBL/GenBank/DDBJ databases">
        <authorList>
            <consortium name="Urmite Genomes"/>
        </authorList>
    </citation>
    <scope>NUCLEOTIDE SEQUENCE [LARGE SCALE GENOMIC DNA]</scope>
    <source>
        <strain evidence="2 3">AB215</strain>
    </source>
</reference>
<dbReference type="Proteomes" id="UP000240424">
    <property type="component" value="Unassembled WGS sequence"/>
</dbReference>
<evidence type="ECO:0000313" key="3">
    <source>
        <dbReference type="Proteomes" id="UP000240424"/>
    </source>
</evidence>
<proteinExistence type="predicted"/>
<evidence type="ECO:0000256" key="1">
    <source>
        <dbReference type="SAM" id="MobiDB-lite"/>
    </source>
</evidence>
<sequence>MGLARPTGDYAEQMLAPEGWPEAGEDANYERAERYMHVLRQVADVSDHCRREQLDIFDGGVWTGGAATAADRQLGTGVDALTALLEGLATVITWHRHIAGSILQAKFDIIDNVEAAHEQIHAVQKNAKLTADQRASAIAAVVTATRGANSDVVVMTAARILGTKAWKPPDSALQDLLDQKLPPPDESSPVPTTPGDDVPSATDPAQPGPKVPPLSGPAVPPVAAPEAPKGVLPLNPGVPAWTPGSPVGVPSPAGPGMGTKSPATQRNSAASTPSEDSRDGDAGPAAQPLSDGHSPGVGVQDDSPRVAPASATGMPAMPMAPRPGAPGPGAVGAPTVHPWPPGKAPADPPLTGRHPRAQPYGRAPAGRRPRSRAERGRRPPGLDRSVSTRGRRCGSGDSSVACQGRTRRDCRGRQV</sequence>
<feature type="compositionally biased region" description="Pro residues" evidence="1">
    <location>
        <begin position="337"/>
        <end position="348"/>
    </location>
</feature>
<gene>
    <name evidence="2" type="ORF">MNAB215_516</name>
</gene>
<dbReference type="AlphaFoldDB" id="A0A2U3P3K6"/>
<name>A0A2U3P3K6_9MYCO</name>
<dbReference type="OrthoDB" id="4753867at2"/>
<dbReference type="RefSeq" id="WP_083745986.1">
    <property type="nucleotide sequence ID" value="NZ_FUEZ01000003.1"/>
</dbReference>
<keyword evidence="3" id="KW-1185">Reference proteome</keyword>
<dbReference type="STRING" id="1841861.GCA_900157365_04719"/>
<feature type="compositionally biased region" description="Basic and acidic residues" evidence="1">
    <location>
        <begin position="406"/>
        <end position="415"/>
    </location>
</feature>
<feature type="compositionally biased region" description="Polar residues" evidence="1">
    <location>
        <begin position="261"/>
        <end position="274"/>
    </location>
</feature>
<dbReference type="EMBL" id="FUEZ01000003">
    <property type="protein sequence ID" value="SPM38339.1"/>
    <property type="molecule type" value="Genomic_DNA"/>
</dbReference>
<protein>
    <recommendedName>
        <fullName evidence="4">ESX-1 secretion-associated protein EspK</fullName>
    </recommendedName>
</protein>
<feature type="compositionally biased region" description="Pro residues" evidence="1">
    <location>
        <begin position="206"/>
        <end position="223"/>
    </location>
</feature>
<accession>A0A2U3P3K6</accession>
<feature type="compositionally biased region" description="Basic and acidic residues" evidence="1">
    <location>
        <begin position="371"/>
        <end position="381"/>
    </location>
</feature>
<evidence type="ECO:0008006" key="4">
    <source>
        <dbReference type="Google" id="ProtNLM"/>
    </source>
</evidence>